<gene>
    <name evidence="2" type="ORF">A3H78_00065</name>
</gene>
<feature type="transmembrane region" description="Helical" evidence="1">
    <location>
        <begin position="305"/>
        <end position="327"/>
    </location>
</feature>
<keyword evidence="1" id="KW-0812">Transmembrane</keyword>
<evidence type="ECO:0008006" key="4">
    <source>
        <dbReference type="Google" id="ProtNLM"/>
    </source>
</evidence>
<feature type="transmembrane region" description="Helical" evidence="1">
    <location>
        <begin position="18"/>
        <end position="39"/>
    </location>
</feature>
<evidence type="ECO:0000313" key="2">
    <source>
        <dbReference type="EMBL" id="OGK53067.1"/>
    </source>
</evidence>
<evidence type="ECO:0000256" key="1">
    <source>
        <dbReference type="SAM" id="Phobius"/>
    </source>
</evidence>
<dbReference type="Proteomes" id="UP000177418">
    <property type="component" value="Unassembled WGS sequence"/>
</dbReference>
<sequence>MKLETCNLKHFFRKYSKFLVLSFMIYVSCFMFHVSFIHAQEINLSVAPPLIKTIIKPGKTILIGYKLQNLGDPVIVTTRVAGLIPIGNNGGLRIENGPTDPILFNLDNAELKLNQPFLMKSAQQQQLLVRIKVPDQTPEGDYYYTLLNETKPSQSDSELSTSTKATIGSNILLTVTKSGKTDINGKIAFFDVVPRFKLPFFGNVFDSSDKIPVRLFIVNVGHNVITPEGTINLIGNFGEKATFNIIPKNILINSQRIMEASTSGQMTDQADSSLLLSGFFLGHYKLATTINFGPGTQTLFGQASFIAFPIKLVIVLTFVLFIVFILLKQYKKQTLP</sequence>
<keyword evidence="1" id="KW-1133">Transmembrane helix</keyword>
<proteinExistence type="predicted"/>
<comment type="caution">
    <text evidence="2">The sequence shown here is derived from an EMBL/GenBank/DDBJ whole genome shotgun (WGS) entry which is preliminary data.</text>
</comment>
<name>A0A1F7JBR4_9BACT</name>
<organism evidence="2 3">
    <name type="scientific">Candidatus Roizmanbacteria bacterium RIFCSPLOWO2_02_FULL_36_11</name>
    <dbReference type="NCBI Taxonomy" id="1802071"/>
    <lineage>
        <taxon>Bacteria</taxon>
        <taxon>Candidatus Roizmaniibacteriota</taxon>
    </lineage>
</organism>
<dbReference type="AlphaFoldDB" id="A0A1F7JBR4"/>
<keyword evidence="1" id="KW-0472">Membrane</keyword>
<protein>
    <recommendedName>
        <fullName evidence="4">DUF916 domain-containing protein</fullName>
    </recommendedName>
</protein>
<evidence type="ECO:0000313" key="3">
    <source>
        <dbReference type="Proteomes" id="UP000177418"/>
    </source>
</evidence>
<accession>A0A1F7JBR4</accession>
<reference evidence="2 3" key="1">
    <citation type="journal article" date="2016" name="Nat. Commun.">
        <title>Thousands of microbial genomes shed light on interconnected biogeochemical processes in an aquifer system.</title>
        <authorList>
            <person name="Anantharaman K."/>
            <person name="Brown C.T."/>
            <person name="Hug L.A."/>
            <person name="Sharon I."/>
            <person name="Castelle C.J."/>
            <person name="Probst A.J."/>
            <person name="Thomas B.C."/>
            <person name="Singh A."/>
            <person name="Wilkins M.J."/>
            <person name="Karaoz U."/>
            <person name="Brodie E.L."/>
            <person name="Williams K.H."/>
            <person name="Hubbard S.S."/>
            <person name="Banfield J.F."/>
        </authorList>
    </citation>
    <scope>NUCLEOTIDE SEQUENCE [LARGE SCALE GENOMIC DNA]</scope>
</reference>
<dbReference type="EMBL" id="MGAV01000025">
    <property type="protein sequence ID" value="OGK53067.1"/>
    <property type="molecule type" value="Genomic_DNA"/>
</dbReference>